<dbReference type="InterPro" id="IPR038720">
    <property type="entry name" value="YprB_RNase_H-like_dom"/>
</dbReference>
<sequence length="198" mass="22486">MTLDTLVFDIETQNFFTDPEVGWNNFDALKISVVGIYSYARGKYFCFEEHEMEKLAEFFREASCLVGFSMNRYDVPVLHRYFQKLGDIRGLDLWGKERVDLLSEIELATGERIGLGKLAEANLGEGKTGHGAHAIELYRNGEIAALKDYCLVDVRLTKELYDIYRKKGEFIIPDRITGEKTRVRVGGGAEVLPSGKLF</sequence>
<comment type="caution">
    <text evidence="2">The sequence shown here is derived from an EMBL/GenBank/DDBJ whole genome shotgun (WGS) entry which is preliminary data.</text>
</comment>
<gene>
    <name evidence="2" type="ORF">A2122_01845</name>
</gene>
<dbReference type="SUPFAM" id="SSF53098">
    <property type="entry name" value="Ribonuclease H-like"/>
    <property type="match status" value="1"/>
</dbReference>
<evidence type="ECO:0000313" key="2">
    <source>
        <dbReference type="EMBL" id="OGY96343.1"/>
    </source>
</evidence>
<proteinExistence type="predicted"/>
<dbReference type="EMBL" id="MHKU01000035">
    <property type="protein sequence ID" value="OGY96343.1"/>
    <property type="molecule type" value="Genomic_DNA"/>
</dbReference>
<evidence type="ECO:0000259" key="1">
    <source>
        <dbReference type="Pfam" id="PF13482"/>
    </source>
</evidence>
<dbReference type="Proteomes" id="UP000176648">
    <property type="component" value="Unassembled WGS sequence"/>
</dbReference>
<accession>A0A1G2C4J4</accession>
<dbReference type="GO" id="GO:0003676">
    <property type="term" value="F:nucleic acid binding"/>
    <property type="evidence" value="ECO:0007669"/>
    <property type="project" value="InterPro"/>
</dbReference>
<dbReference type="InterPro" id="IPR012337">
    <property type="entry name" value="RNaseH-like_sf"/>
</dbReference>
<evidence type="ECO:0000313" key="3">
    <source>
        <dbReference type="Proteomes" id="UP000176648"/>
    </source>
</evidence>
<dbReference type="InterPro" id="IPR036397">
    <property type="entry name" value="RNaseH_sf"/>
</dbReference>
<dbReference type="Pfam" id="PF13482">
    <property type="entry name" value="RNase_H_2"/>
    <property type="match status" value="1"/>
</dbReference>
<organism evidence="2 3">
    <name type="scientific">Candidatus Liptonbacteria bacterium GWB1_49_6</name>
    <dbReference type="NCBI Taxonomy" id="1798644"/>
    <lineage>
        <taxon>Bacteria</taxon>
        <taxon>Candidatus Liptoniibacteriota</taxon>
    </lineage>
</organism>
<dbReference type="STRING" id="1798644.A2122_01845"/>
<reference evidence="2 3" key="1">
    <citation type="journal article" date="2016" name="Nat. Commun.">
        <title>Thousands of microbial genomes shed light on interconnected biogeochemical processes in an aquifer system.</title>
        <authorList>
            <person name="Anantharaman K."/>
            <person name="Brown C.T."/>
            <person name="Hug L.A."/>
            <person name="Sharon I."/>
            <person name="Castelle C.J."/>
            <person name="Probst A.J."/>
            <person name="Thomas B.C."/>
            <person name="Singh A."/>
            <person name="Wilkins M.J."/>
            <person name="Karaoz U."/>
            <person name="Brodie E.L."/>
            <person name="Williams K.H."/>
            <person name="Hubbard S.S."/>
            <person name="Banfield J.F."/>
        </authorList>
    </citation>
    <scope>NUCLEOTIDE SEQUENCE [LARGE SCALE GENOMIC DNA]</scope>
</reference>
<feature type="domain" description="YprB ribonuclease H-like" evidence="1">
    <location>
        <begin position="8"/>
        <end position="162"/>
    </location>
</feature>
<protein>
    <recommendedName>
        <fullName evidence="1">YprB ribonuclease H-like domain-containing protein</fullName>
    </recommendedName>
</protein>
<name>A0A1G2C4J4_9BACT</name>
<dbReference type="Gene3D" id="3.30.420.10">
    <property type="entry name" value="Ribonuclease H-like superfamily/Ribonuclease H"/>
    <property type="match status" value="1"/>
</dbReference>
<dbReference type="AlphaFoldDB" id="A0A1G2C4J4"/>